<organism evidence="2 3">
    <name type="scientific">Parasponia andersonii</name>
    <name type="common">Sponia andersonii</name>
    <dbReference type="NCBI Taxonomy" id="3476"/>
    <lineage>
        <taxon>Eukaryota</taxon>
        <taxon>Viridiplantae</taxon>
        <taxon>Streptophyta</taxon>
        <taxon>Embryophyta</taxon>
        <taxon>Tracheophyta</taxon>
        <taxon>Spermatophyta</taxon>
        <taxon>Magnoliopsida</taxon>
        <taxon>eudicotyledons</taxon>
        <taxon>Gunneridae</taxon>
        <taxon>Pentapetalae</taxon>
        <taxon>rosids</taxon>
        <taxon>fabids</taxon>
        <taxon>Rosales</taxon>
        <taxon>Cannabaceae</taxon>
        <taxon>Parasponia</taxon>
    </lineage>
</organism>
<proteinExistence type="predicted"/>
<reference evidence="3" key="1">
    <citation type="submission" date="2016-06" db="EMBL/GenBank/DDBJ databases">
        <title>Parallel loss of symbiosis genes in relatives of nitrogen-fixing non-legume Parasponia.</title>
        <authorList>
            <person name="Van Velzen R."/>
            <person name="Holmer R."/>
            <person name="Bu F."/>
            <person name="Rutten L."/>
            <person name="Van Zeijl A."/>
            <person name="Liu W."/>
            <person name="Santuari L."/>
            <person name="Cao Q."/>
            <person name="Sharma T."/>
            <person name="Shen D."/>
            <person name="Roswanjaya Y."/>
            <person name="Wardhani T."/>
            <person name="Kalhor M.S."/>
            <person name="Jansen J."/>
            <person name="Van den Hoogen J."/>
            <person name="Gungor B."/>
            <person name="Hartog M."/>
            <person name="Hontelez J."/>
            <person name="Verver J."/>
            <person name="Yang W.-C."/>
            <person name="Schijlen E."/>
            <person name="Repin R."/>
            <person name="Schilthuizen M."/>
            <person name="Schranz E."/>
            <person name="Heidstra R."/>
            <person name="Miyata K."/>
            <person name="Fedorova E."/>
            <person name="Kohlen W."/>
            <person name="Bisseling T."/>
            <person name="Smit S."/>
            <person name="Geurts R."/>
        </authorList>
    </citation>
    <scope>NUCLEOTIDE SEQUENCE [LARGE SCALE GENOMIC DNA]</scope>
    <source>
        <strain evidence="3">cv. WU1-14</strain>
    </source>
</reference>
<gene>
    <name evidence="2" type="ORF">PanWU01x14_104780</name>
</gene>
<evidence type="ECO:0000313" key="2">
    <source>
        <dbReference type="EMBL" id="PON67303.1"/>
    </source>
</evidence>
<protein>
    <submittedName>
        <fullName evidence="2">Uncharacterized protein</fullName>
    </submittedName>
</protein>
<evidence type="ECO:0000256" key="1">
    <source>
        <dbReference type="SAM" id="MobiDB-lite"/>
    </source>
</evidence>
<dbReference type="Proteomes" id="UP000237105">
    <property type="component" value="Unassembled WGS sequence"/>
</dbReference>
<name>A0A2P5D1Z9_PARAD</name>
<keyword evidence="3" id="KW-1185">Reference proteome</keyword>
<dbReference type="EMBL" id="JXTB01000073">
    <property type="protein sequence ID" value="PON67303.1"/>
    <property type="molecule type" value="Genomic_DNA"/>
</dbReference>
<evidence type="ECO:0000313" key="3">
    <source>
        <dbReference type="Proteomes" id="UP000237105"/>
    </source>
</evidence>
<feature type="region of interest" description="Disordered" evidence="1">
    <location>
        <begin position="16"/>
        <end position="38"/>
    </location>
</feature>
<accession>A0A2P5D1Z9</accession>
<sequence length="93" mass="10009">MGLAIKVQRLAHPHILTIEDETSPSSSSTSMGPKSDQPKSLILTWIDPQPPIIEISSSESLLTPTPDQLQATSSVNQGFSLNLEANANYLILP</sequence>
<dbReference type="AlphaFoldDB" id="A0A2P5D1Z9"/>
<comment type="caution">
    <text evidence="2">The sequence shown here is derived from an EMBL/GenBank/DDBJ whole genome shotgun (WGS) entry which is preliminary data.</text>
</comment>